<dbReference type="Gene3D" id="3.40.220.10">
    <property type="entry name" value="Leucine Aminopeptidase, subunit E, domain 1"/>
    <property type="match status" value="1"/>
</dbReference>
<name>A0A8C6SB26_9GOBI</name>
<organism evidence="3 4">
    <name type="scientific">Neogobius melanostomus</name>
    <name type="common">round goby</name>
    <dbReference type="NCBI Taxonomy" id="47308"/>
    <lineage>
        <taxon>Eukaryota</taxon>
        <taxon>Metazoa</taxon>
        <taxon>Chordata</taxon>
        <taxon>Craniata</taxon>
        <taxon>Vertebrata</taxon>
        <taxon>Euteleostomi</taxon>
        <taxon>Actinopterygii</taxon>
        <taxon>Neopterygii</taxon>
        <taxon>Teleostei</taxon>
        <taxon>Neoteleostei</taxon>
        <taxon>Acanthomorphata</taxon>
        <taxon>Gobiaria</taxon>
        <taxon>Gobiiformes</taxon>
        <taxon>Gobioidei</taxon>
        <taxon>Gobiidae</taxon>
        <taxon>Benthophilinae</taxon>
        <taxon>Neogobiini</taxon>
        <taxon>Neogobius</taxon>
    </lineage>
</organism>
<feature type="region of interest" description="Disordered" evidence="1">
    <location>
        <begin position="23"/>
        <end position="50"/>
    </location>
</feature>
<dbReference type="PANTHER" id="PTHR11106:SF27">
    <property type="entry name" value="MACRO DOMAIN-CONTAINING PROTEIN"/>
    <property type="match status" value="1"/>
</dbReference>
<reference evidence="3" key="1">
    <citation type="submission" date="2025-08" db="UniProtKB">
        <authorList>
            <consortium name="Ensembl"/>
        </authorList>
    </citation>
    <scope>IDENTIFICATION</scope>
</reference>
<reference evidence="3" key="2">
    <citation type="submission" date="2025-09" db="UniProtKB">
        <authorList>
            <consortium name="Ensembl"/>
        </authorList>
    </citation>
    <scope>IDENTIFICATION</scope>
</reference>
<dbReference type="InterPro" id="IPR002589">
    <property type="entry name" value="Macro_dom"/>
</dbReference>
<feature type="compositionally biased region" description="Gly residues" evidence="1">
    <location>
        <begin position="71"/>
        <end position="85"/>
    </location>
</feature>
<evidence type="ECO:0000256" key="1">
    <source>
        <dbReference type="SAM" id="MobiDB-lite"/>
    </source>
</evidence>
<dbReference type="PANTHER" id="PTHR11106">
    <property type="entry name" value="GANGLIOSIDE INDUCED DIFFERENTIATION ASSOCIATED PROTEIN 2-RELATED"/>
    <property type="match status" value="1"/>
</dbReference>
<sequence length="201" mass="22350">KAEDVDVLRSGEWKQLLAQIEKDDAQESKKPMFRAVSRSRFTRRKRQKGAGFRGECGYVRLPGARHRQRRGGGFGAEVGARGGASEGDNLNPREAETGRVRSDERGGTLTCRKIIHAVGPEYDQSNAASVLKRAVKRSLDLAEQHQCESVAVPAVSRNRKFPLKECAQVIVSAVREHCEERGQGFLQNKMPHVFRQSGNVL</sequence>
<dbReference type="InterPro" id="IPR043472">
    <property type="entry name" value="Macro_dom-like"/>
</dbReference>
<evidence type="ECO:0000313" key="4">
    <source>
        <dbReference type="Proteomes" id="UP000694523"/>
    </source>
</evidence>
<feature type="compositionally biased region" description="Basic and acidic residues" evidence="1">
    <location>
        <begin position="91"/>
        <end position="103"/>
    </location>
</feature>
<accession>A0A8C6SB26</accession>
<dbReference type="PROSITE" id="PS51154">
    <property type="entry name" value="MACRO"/>
    <property type="match status" value="1"/>
</dbReference>
<dbReference type="Ensembl" id="ENSNMLT00000004408.1">
    <property type="protein sequence ID" value="ENSNMLP00000003843.1"/>
    <property type="gene ID" value="ENSNMLG00000002836.1"/>
</dbReference>
<proteinExistence type="predicted"/>
<dbReference type="SUPFAM" id="SSF52949">
    <property type="entry name" value="Macro domain-like"/>
    <property type="match status" value="1"/>
</dbReference>
<evidence type="ECO:0000313" key="3">
    <source>
        <dbReference type="Ensembl" id="ENSNMLP00000003843.1"/>
    </source>
</evidence>
<feature type="region of interest" description="Disordered" evidence="1">
    <location>
        <begin position="67"/>
        <end position="103"/>
    </location>
</feature>
<dbReference type="AlphaFoldDB" id="A0A8C6SB26"/>
<protein>
    <recommendedName>
        <fullName evidence="2">Macro domain-containing protein</fullName>
    </recommendedName>
</protein>
<keyword evidence="4" id="KW-1185">Reference proteome</keyword>
<dbReference type="Proteomes" id="UP000694523">
    <property type="component" value="Unplaced"/>
</dbReference>
<evidence type="ECO:0000259" key="2">
    <source>
        <dbReference type="PROSITE" id="PS51154"/>
    </source>
</evidence>
<feature type="domain" description="Macro" evidence="2">
    <location>
        <begin position="1"/>
        <end position="201"/>
    </location>
</feature>
<dbReference type="Pfam" id="PF01661">
    <property type="entry name" value="Macro"/>
    <property type="match status" value="1"/>
</dbReference>